<evidence type="ECO:0000313" key="3">
    <source>
        <dbReference type="Proteomes" id="UP000231987"/>
    </source>
</evidence>
<dbReference type="AlphaFoldDB" id="A0A2J0YU18"/>
<evidence type="ECO:0000256" key="1">
    <source>
        <dbReference type="SAM" id="MobiDB-lite"/>
    </source>
</evidence>
<reference evidence="2 3" key="1">
    <citation type="submission" date="2017-06" db="EMBL/GenBank/DDBJ databases">
        <title>Ensifer strains isolated from leguminous trees and herbs display diverse denitrification phenotypes with some acting as strong N2O sinks.</title>
        <authorList>
            <person name="Woliy K."/>
            <person name="Mania D."/>
            <person name="Bakken L.R."/>
            <person name="Frostegard A."/>
        </authorList>
    </citation>
    <scope>NUCLEOTIDE SEQUENCE [LARGE SCALE GENOMIC DNA]</scope>
    <source>
        <strain evidence="2 3">AC50a</strain>
    </source>
</reference>
<evidence type="ECO:0000313" key="2">
    <source>
        <dbReference type="EMBL" id="PJR09324.1"/>
    </source>
</evidence>
<sequence length="95" mass="10655">MGRNTYSVGDSVVLRADLTRTAAADRTCRIVSILPAAEHGEAQYRVRFGTENFERRIFEHDIDPSETASPVQEHGQTASVEGKPWFKPLNIRTPK</sequence>
<dbReference type="RefSeq" id="WP_100674880.1">
    <property type="nucleotide sequence ID" value="NZ_JBKOIJ010000001.1"/>
</dbReference>
<dbReference type="Proteomes" id="UP000231987">
    <property type="component" value="Unassembled WGS sequence"/>
</dbReference>
<gene>
    <name evidence="2" type="ORF">CEJ86_31330</name>
</gene>
<name>A0A2J0YU18_RHIML</name>
<comment type="caution">
    <text evidence="2">The sequence shown here is derived from an EMBL/GenBank/DDBJ whole genome shotgun (WGS) entry which is preliminary data.</text>
</comment>
<feature type="region of interest" description="Disordered" evidence="1">
    <location>
        <begin position="63"/>
        <end position="95"/>
    </location>
</feature>
<dbReference type="EMBL" id="NJGD01000030">
    <property type="protein sequence ID" value="PJR09324.1"/>
    <property type="molecule type" value="Genomic_DNA"/>
</dbReference>
<proteinExistence type="predicted"/>
<accession>A0A2J0YU18</accession>
<organism evidence="2 3">
    <name type="scientific">Rhizobium meliloti</name>
    <name type="common">Ensifer meliloti</name>
    <name type="synonym">Sinorhizobium meliloti</name>
    <dbReference type="NCBI Taxonomy" id="382"/>
    <lineage>
        <taxon>Bacteria</taxon>
        <taxon>Pseudomonadati</taxon>
        <taxon>Pseudomonadota</taxon>
        <taxon>Alphaproteobacteria</taxon>
        <taxon>Hyphomicrobiales</taxon>
        <taxon>Rhizobiaceae</taxon>
        <taxon>Sinorhizobium/Ensifer group</taxon>
        <taxon>Sinorhizobium</taxon>
    </lineage>
</organism>
<protein>
    <submittedName>
        <fullName evidence="2">Cold-shock protein</fullName>
    </submittedName>
</protein>
<feature type="compositionally biased region" description="Polar residues" evidence="1">
    <location>
        <begin position="66"/>
        <end position="79"/>
    </location>
</feature>